<evidence type="ECO:0000256" key="1">
    <source>
        <dbReference type="SAM" id="MobiDB-lite"/>
    </source>
</evidence>
<feature type="compositionally biased region" description="Acidic residues" evidence="1">
    <location>
        <begin position="722"/>
        <end position="771"/>
    </location>
</feature>
<feature type="transmembrane region" description="Helical" evidence="2">
    <location>
        <begin position="829"/>
        <end position="851"/>
    </location>
</feature>
<evidence type="ECO:0000256" key="2">
    <source>
        <dbReference type="SAM" id="Phobius"/>
    </source>
</evidence>
<dbReference type="RefSeq" id="WP_265591086.1">
    <property type="nucleotide sequence ID" value="NZ_BQKC01000002.1"/>
</dbReference>
<feature type="compositionally biased region" description="Low complexity" evidence="1">
    <location>
        <begin position="56"/>
        <end position="69"/>
    </location>
</feature>
<gene>
    <name evidence="4" type="ORF">ATOP_18410</name>
</gene>
<keyword evidence="2" id="KW-0812">Transmembrane</keyword>
<dbReference type="EMBL" id="BQKC01000002">
    <property type="protein sequence ID" value="GJM56186.1"/>
    <property type="molecule type" value="Genomic_DNA"/>
</dbReference>
<feature type="compositionally biased region" description="Gly residues" evidence="1">
    <location>
        <begin position="783"/>
        <end position="793"/>
    </location>
</feature>
<reference evidence="4" key="1">
    <citation type="journal article" date="2022" name="Int. J. Syst. Evol. Microbiol.">
        <title>Granulimonas faecalis gen. nov., sp. nov., and Leptogranulimonas caecicola gen. nov., sp. nov., novel lactate-producing Atopobiaceae bacteria isolated from mouse intestines, and an emended description of the family Atopobiaceae.</title>
        <authorList>
            <person name="Morinaga K."/>
            <person name="Kusada H."/>
            <person name="Sakamoto S."/>
            <person name="Murakami T."/>
            <person name="Toyoda A."/>
            <person name="Mori H."/>
            <person name="Meng X.Y."/>
            <person name="Takashino M."/>
            <person name="Murotomi K."/>
            <person name="Tamaki H."/>
        </authorList>
    </citation>
    <scope>NUCLEOTIDE SEQUENCE</scope>
    <source>
        <strain evidence="4">OPF53</strain>
    </source>
</reference>
<name>A0AAV5B858_9ACTN</name>
<evidence type="ECO:0000256" key="3">
    <source>
        <dbReference type="SAM" id="SignalP"/>
    </source>
</evidence>
<keyword evidence="3" id="KW-0732">Signal</keyword>
<dbReference type="Proteomes" id="UP001055025">
    <property type="component" value="Unassembled WGS sequence"/>
</dbReference>
<proteinExistence type="predicted"/>
<keyword evidence="2" id="KW-0472">Membrane</keyword>
<feature type="chain" id="PRO_5043797760" evidence="3">
    <location>
        <begin position="33"/>
        <end position="860"/>
    </location>
</feature>
<sequence length="860" mass="86301">MSRRTRCADPKRTILSIAMAATLAAQPTLAVAATAVQAQDPSADVAGDVLAGGVEDGAPAGPQEAPPEGAGEDPTEGDGGPAAEEPAVEPTAAEPTAAETVADGPAGEEPAAEPPASIGVFAGDAEVSPEPAPAPVPTQGPAEAAPALRRALAKEDMPAPTFQVSLAEGFDADHVEVDRDAMTAVIDLTVTNASVAADGTRLWACLFIDGVGSPYFTPGATRTVSWPVKVTSIASDGTLTWELPYRGYTSTDDVAGALTPASITSDMVAPVRCEVPRGEWRARLDPESYAYGAQRDDEGRWLLPIAIAVSNGPVASADTLRVSGERVATEDHGPLAAGERRYISAAYYPTEEEWADDYVDVSVEVTLHGETHTLRLQSHLPDRYYRADDETCPVGLELVSASVPKGASEGDVATFRVSVTNRTGSALRGPVRIGLNGPTVEIGDDLAPGETRLVDVPYTVLSWDVTTGRISRDLVAYVQKNAVHAPVDVEIPQPDPSLGLTVFQAGDARLSDDGVWTVPVAVEVASVGGASGPVTVEVAGTARTVGLDAGATRTVAVDVPLTVDDIVAGALDVGASASWDGGPSVSASCRAAVSDGCREAALAPRASFALADGADPSALPVADDGTVTVPVAVRNVGAAPLSIEVRGRTLSLESGAAGVVPVVLPPSAVDPSTGRLSFSVPCSLEGPLGTVARMLSHEDLGDLFAEVPEGPSDGETGGPGDGDAEGPGDLPGDDGPDTPGDDPADDPDDATGEDPGDAPDAPGDDPADDPVADPGDGTPSGPDGTGDGRGVTGGTAAVPADGADGIGQGAATAAAPRPDGARTGSVPALGAPVGAAAGLLAAGLAGLVPLVRSLTGRRGR</sequence>
<feature type="compositionally biased region" description="Low complexity" evidence="1">
    <location>
        <begin position="794"/>
        <end position="830"/>
    </location>
</feature>
<evidence type="ECO:0000313" key="4">
    <source>
        <dbReference type="EMBL" id="GJM56186.1"/>
    </source>
</evidence>
<protein>
    <submittedName>
        <fullName evidence="4">Uncharacterized protein</fullName>
    </submittedName>
</protein>
<comment type="caution">
    <text evidence="4">The sequence shown here is derived from an EMBL/GenBank/DDBJ whole genome shotgun (WGS) entry which is preliminary data.</text>
</comment>
<feature type="compositionally biased region" description="Low complexity" evidence="1">
    <location>
        <begin position="81"/>
        <end position="109"/>
    </location>
</feature>
<feature type="region of interest" description="Disordered" evidence="1">
    <location>
        <begin position="704"/>
        <end position="830"/>
    </location>
</feature>
<accession>A0AAV5B858</accession>
<feature type="signal peptide" evidence="3">
    <location>
        <begin position="1"/>
        <end position="32"/>
    </location>
</feature>
<dbReference type="AlphaFoldDB" id="A0AAV5B858"/>
<evidence type="ECO:0000313" key="5">
    <source>
        <dbReference type="Proteomes" id="UP001055025"/>
    </source>
</evidence>
<organism evidence="4 5">
    <name type="scientific">Granulimonas faecalis</name>
    <dbReference type="NCBI Taxonomy" id="2894155"/>
    <lineage>
        <taxon>Bacteria</taxon>
        <taxon>Bacillati</taxon>
        <taxon>Actinomycetota</taxon>
        <taxon>Coriobacteriia</taxon>
        <taxon>Coriobacteriales</taxon>
        <taxon>Kribbibacteriaceae</taxon>
        <taxon>Granulimonas</taxon>
    </lineage>
</organism>
<feature type="region of interest" description="Disordered" evidence="1">
    <location>
        <begin position="46"/>
        <end position="144"/>
    </location>
</feature>
<keyword evidence="2" id="KW-1133">Transmembrane helix</keyword>
<keyword evidence="5" id="KW-1185">Reference proteome</keyword>
<feature type="compositionally biased region" description="Low complexity" evidence="1">
    <location>
        <begin position="772"/>
        <end position="782"/>
    </location>
</feature>